<evidence type="ECO:0000313" key="1">
    <source>
        <dbReference type="EMBL" id="KYN17840.1"/>
    </source>
</evidence>
<dbReference type="EMBL" id="KQ980074">
    <property type="protein sequence ID" value="KYN17840.1"/>
    <property type="molecule type" value="Genomic_DNA"/>
</dbReference>
<keyword evidence="2" id="KW-1185">Reference proteome</keyword>
<dbReference type="Proteomes" id="UP000078492">
    <property type="component" value="Unassembled WGS sequence"/>
</dbReference>
<dbReference type="STRING" id="471704.A0A151J593"/>
<gene>
    <name evidence="1" type="ORF">ALC57_09879</name>
</gene>
<evidence type="ECO:0000313" key="2">
    <source>
        <dbReference type="Proteomes" id="UP000078492"/>
    </source>
</evidence>
<reference evidence="1 2" key="1">
    <citation type="submission" date="2015-09" db="EMBL/GenBank/DDBJ databases">
        <title>Trachymyrmex cornetzi WGS genome.</title>
        <authorList>
            <person name="Nygaard S."/>
            <person name="Hu H."/>
            <person name="Boomsma J."/>
            <person name="Zhang G."/>
        </authorList>
    </citation>
    <scope>NUCLEOTIDE SEQUENCE [LARGE SCALE GENOMIC DNA]</scope>
    <source>
        <strain evidence="1">Tcor2-1</strain>
        <tissue evidence="1">Whole body</tissue>
    </source>
</reference>
<protein>
    <submittedName>
        <fullName evidence="1">Uncharacterized protein</fullName>
    </submittedName>
</protein>
<proteinExistence type="predicted"/>
<accession>A0A151J593</accession>
<sequence>MYQKILANLSINFIVCLISFRRYSIPCDKSLKCRCGTPPRICESPADRGDSLATRERPQEAEMDLTLKAHHPASVKHSLFHHLSTNQQQDIVQTMDEPLDVTLNSSKNN</sequence>
<dbReference type="AlphaFoldDB" id="A0A151J593"/>
<name>A0A151J593_9HYME</name>
<organism evidence="1 2">
    <name type="scientific">Trachymyrmex cornetzi</name>
    <dbReference type="NCBI Taxonomy" id="471704"/>
    <lineage>
        <taxon>Eukaryota</taxon>
        <taxon>Metazoa</taxon>
        <taxon>Ecdysozoa</taxon>
        <taxon>Arthropoda</taxon>
        <taxon>Hexapoda</taxon>
        <taxon>Insecta</taxon>
        <taxon>Pterygota</taxon>
        <taxon>Neoptera</taxon>
        <taxon>Endopterygota</taxon>
        <taxon>Hymenoptera</taxon>
        <taxon>Apocrita</taxon>
        <taxon>Aculeata</taxon>
        <taxon>Formicoidea</taxon>
        <taxon>Formicidae</taxon>
        <taxon>Myrmicinae</taxon>
        <taxon>Trachymyrmex</taxon>
    </lineage>
</organism>